<comment type="caution">
    <text evidence="13">The sequence shown here is derived from an EMBL/GenBank/DDBJ whole genome shotgun (WGS) entry which is preliminary data.</text>
</comment>
<dbReference type="Proteomes" id="UP000537592">
    <property type="component" value="Unassembled WGS sequence"/>
</dbReference>
<dbReference type="AlphaFoldDB" id="A0A7W6EHH1"/>
<comment type="similarity">
    <text evidence="1 10">Belongs to the GHMP kinase family. IspE subfamily.</text>
</comment>
<dbReference type="GO" id="GO:0019288">
    <property type="term" value="P:isopentenyl diphosphate biosynthetic process, methylerythritol 4-phosphate pathway"/>
    <property type="evidence" value="ECO:0007669"/>
    <property type="project" value="UniProtKB-UniRule"/>
</dbReference>
<accession>A0A7W6EHH1</accession>
<comment type="pathway">
    <text evidence="10">Isoprenoid biosynthesis; isopentenyl diphosphate biosynthesis via DXP pathway; isopentenyl diphosphate from 1-deoxy-D-xylulose 5-phosphate: step 3/6.</text>
</comment>
<keyword evidence="7 10" id="KW-0067">ATP-binding</keyword>
<dbReference type="PIRSF" id="PIRSF010376">
    <property type="entry name" value="IspE"/>
    <property type="match status" value="1"/>
</dbReference>
<evidence type="ECO:0000256" key="6">
    <source>
        <dbReference type="ARBA" id="ARBA00022777"/>
    </source>
</evidence>
<evidence type="ECO:0000256" key="7">
    <source>
        <dbReference type="ARBA" id="ARBA00022840"/>
    </source>
</evidence>
<feature type="active site" evidence="10">
    <location>
        <position position="139"/>
    </location>
</feature>
<keyword evidence="6 10" id="KW-0418">Kinase</keyword>
<dbReference type="InterPro" id="IPR006204">
    <property type="entry name" value="GHMP_kinase_N_dom"/>
</dbReference>
<evidence type="ECO:0000256" key="8">
    <source>
        <dbReference type="ARBA" id="ARBA00023229"/>
    </source>
</evidence>
<feature type="domain" description="GHMP kinase N-terminal" evidence="11">
    <location>
        <begin position="69"/>
        <end position="145"/>
    </location>
</feature>
<gene>
    <name evidence="10" type="primary">ispE</name>
    <name evidence="13" type="ORF">FHS81_002252</name>
</gene>
<keyword evidence="5 10" id="KW-0547">Nucleotide-binding</keyword>
<evidence type="ECO:0000256" key="2">
    <source>
        <dbReference type="ARBA" id="ARBA00012052"/>
    </source>
</evidence>
<evidence type="ECO:0000313" key="13">
    <source>
        <dbReference type="EMBL" id="MBB3810156.1"/>
    </source>
</evidence>
<dbReference type="GO" id="GO:0016114">
    <property type="term" value="P:terpenoid biosynthetic process"/>
    <property type="evidence" value="ECO:0007669"/>
    <property type="project" value="UniProtKB-UniRule"/>
</dbReference>
<evidence type="ECO:0000313" key="14">
    <source>
        <dbReference type="Proteomes" id="UP000537592"/>
    </source>
</evidence>
<evidence type="ECO:0000256" key="10">
    <source>
        <dbReference type="HAMAP-Rule" id="MF_00061"/>
    </source>
</evidence>
<evidence type="ECO:0000256" key="3">
    <source>
        <dbReference type="ARBA" id="ARBA00017473"/>
    </source>
</evidence>
<evidence type="ECO:0000259" key="12">
    <source>
        <dbReference type="Pfam" id="PF08544"/>
    </source>
</evidence>
<dbReference type="SUPFAM" id="SSF54211">
    <property type="entry name" value="Ribosomal protein S5 domain 2-like"/>
    <property type="match status" value="1"/>
</dbReference>
<feature type="binding site" evidence="10">
    <location>
        <begin position="97"/>
        <end position="107"/>
    </location>
    <ligand>
        <name>ATP</name>
        <dbReference type="ChEBI" id="CHEBI:30616"/>
    </ligand>
</feature>
<dbReference type="PANTHER" id="PTHR43527:SF2">
    <property type="entry name" value="4-DIPHOSPHOCYTIDYL-2-C-METHYL-D-ERYTHRITOL KINASE, CHLOROPLASTIC"/>
    <property type="match status" value="1"/>
</dbReference>
<dbReference type="Pfam" id="PF00288">
    <property type="entry name" value="GHMP_kinases_N"/>
    <property type="match status" value="1"/>
</dbReference>
<evidence type="ECO:0000259" key="11">
    <source>
        <dbReference type="Pfam" id="PF00288"/>
    </source>
</evidence>
<dbReference type="NCBIfam" id="NF011202">
    <property type="entry name" value="PRK14608.1"/>
    <property type="match status" value="1"/>
</dbReference>
<dbReference type="GO" id="GO:0050515">
    <property type="term" value="F:4-(cytidine 5'-diphospho)-2-C-methyl-D-erythritol kinase activity"/>
    <property type="evidence" value="ECO:0007669"/>
    <property type="project" value="UniProtKB-UniRule"/>
</dbReference>
<feature type="active site" evidence="10">
    <location>
        <position position="12"/>
    </location>
</feature>
<keyword evidence="14" id="KW-1185">Reference proteome</keyword>
<evidence type="ECO:0000256" key="9">
    <source>
        <dbReference type="ARBA" id="ARBA00032554"/>
    </source>
</evidence>
<evidence type="ECO:0000256" key="1">
    <source>
        <dbReference type="ARBA" id="ARBA00009684"/>
    </source>
</evidence>
<dbReference type="InterPro" id="IPR004424">
    <property type="entry name" value="IspE"/>
</dbReference>
<keyword evidence="4 10" id="KW-0808">Transferase</keyword>
<dbReference type="InterPro" id="IPR013750">
    <property type="entry name" value="GHMP_kinase_C_dom"/>
</dbReference>
<dbReference type="NCBIfam" id="TIGR00154">
    <property type="entry name" value="ispE"/>
    <property type="match status" value="1"/>
</dbReference>
<dbReference type="EMBL" id="JACICC010000005">
    <property type="protein sequence ID" value="MBB3810156.1"/>
    <property type="molecule type" value="Genomic_DNA"/>
</dbReference>
<feature type="domain" description="GHMP kinase C-terminal" evidence="12">
    <location>
        <begin position="210"/>
        <end position="277"/>
    </location>
</feature>
<dbReference type="Gene3D" id="3.30.230.10">
    <property type="match status" value="1"/>
</dbReference>
<comment type="catalytic activity">
    <reaction evidence="10">
        <text>4-CDP-2-C-methyl-D-erythritol + ATP = 4-CDP-2-C-methyl-D-erythritol 2-phosphate + ADP + H(+)</text>
        <dbReference type="Rhea" id="RHEA:18437"/>
        <dbReference type="ChEBI" id="CHEBI:15378"/>
        <dbReference type="ChEBI" id="CHEBI:30616"/>
        <dbReference type="ChEBI" id="CHEBI:57823"/>
        <dbReference type="ChEBI" id="CHEBI:57919"/>
        <dbReference type="ChEBI" id="CHEBI:456216"/>
        <dbReference type="EC" id="2.7.1.148"/>
    </reaction>
</comment>
<dbReference type="PANTHER" id="PTHR43527">
    <property type="entry name" value="4-DIPHOSPHOCYTIDYL-2-C-METHYL-D-ERYTHRITOL KINASE, CHLOROPLASTIC"/>
    <property type="match status" value="1"/>
</dbReference>
<dbReference type="Pfam" id="PF08544">
    <property type="entry name" value="GHMP_kinases_C"/>
    <property type="match status" value="1"/>
</dbReference>
<reference evidence="13 14" key="1">
    <citation type="submission" date="2020-08" db="EMBL/GenBank/DDBJ databases">
        <title>Genomic Encyclopedia of Type Strains, Phase IV (KMG-IV): sequencing the most valuable type-strain genomes for metagenomic binning, comparative biology and taxonomic classification.</title>
        <authorList>
            <person name="Goeker M."/>
        </authorList>
    </citation>
    <scope>NUCLEOTIDE SEQUENCE [LARGE SCALE GENOMIC DNA]</scope>
    <source>
        <strain evidence="13 14">DSM 28760</strain>
    </source>
</reference>
<dbReference type="SUPFAM" id="SSF55060">
    <property type="entry name" value="GHMP Kinase, C-terminal domain"/>
    <property type="match status" value="1"/>
</dbReference>
<dbReference type="UniPathway" id="UPA00056">
    <property type="reaction ID" value="UER00094"/>
</dbReference>
<dbReference type="InterPro" id="IPR014721">
    <property type="entry name" value="Ribsml_uS5_D2-typ_fold_subgr"/>
</dbReference>
<protein>
    <recommendedName>
        <fullName evidence="3 10">4-diphosphocytidyl-2-C-methyl-D-erythritol kinase</fullName>
        <shortName evidence="10">CMK</shortName>
        <ecNumber evidence="2 10">2.7.1.148</ecNumber>
    </recommendedName>
    <alternativeName>
        <fullName evidence="9 10">4-(cytidine-5'-diphospho)-2-C-methyl-D-erythritol kinase</fullName>
    </alternativeName>
</protein>
<evidence type="ECO:0000256" key="4">
    <source>
        <dbReference type="ARBA" id="ARBA00022679"/>
    </source>
</evidence>
<dbReference type="Gene3D" id="3.30.70.890">
    <property type="entry name" value="GHMP kinase, C-terminal domain"/>
    <property type="match status" value="1"/>
</dbReference>
<evidence type="ECO:0000256" key="5">
    <source>
        <dbReference type="ARBA" id="ARBA00022741"/>
    </source>
</evidence>
<sequence>MMTVLTERAPAKVNLTLRVIGRRADGYHELDSLVAFTGTGDWLRLIPGAGLSLVVDGPTAPQAGDGEDNLVLRATRALQARHHGLKTGAFQLTKLLPVAAGIGGGSSDAAAALRLLARVNGIAPDNPVLQDAARATGSDVPVCLHPRARRMSGAGERIGPALDLPPLFAVLINPRVAVSTADIFKTLALPKGETISGVAHTPVRAGLSRGELASLLADTGNDLEDPALRHAPIIAEVLSLLRAAACCRLARMSGSGATVFGLFDSREDASRAARMMHHHRPAWWIKPVVLR</sequence>
<comment type="function">
    <text evidence="10">Catalyzes the phosphorylation of the position 2 hydroxy group of 4-diphosphocytidyl-2C-methyl-D-erythritol.</text>
</comment>
<keyword evidence="8 10" id="KW-0414">Isoprene biosynthesis</keyword>
<proteinExistence type="inferred from homology"/>
<name>A0A7W6EHH1_9HYPH</name>
<dbReference type="EC" id="2.7.1.148" evidence="2 10"/>
<dbReference type="HAMAP" id="MF_00061">
    <property type="entry name" value="IspE"/>
    <property type="match status" value="1"/>
</dbReference>
<dbReference type="InterPro" id="IPR036554">
    <property type="entry name" value="GHMP_kinase_C_sf"/>
</dbReference>
<organism evidence="13 14">
    <name type="scientific">Pseudochelatococcus contaminans</name>
    <dbReference type="NCBI Taxonomy" id="1538103"/>
    <lineage>
        <taxon>Bacteria</taxon>
        <taxon>Pseudomonadati</taxon>
        <taxon>Pseudomonadota</taxon>
        <taxon>Alphaproteobacteria</taxon>
        <taxon>Hyphomicrobiales</taxon>
        <taxon>Chelatococcaceae</taxon>
        <taxon>Pseudochelatococcus</taxon>
    </lineage>
</organism>
<dbReference type="InterPro" id="IPR020568">
    <property type="entry name" value="Ribosomal_Su5_D2-typ_SF"/>
</dbReference>
<dbReference type="GO" id="GO:0005524">
    <property type="term" value="F:ATP binding"/>
    <property type="evidence" value="ECO:0007669"/>
    <property type="project" value="UniProtKB-UniRule"/>
</dbReference>